<evidence type="ECO:0000313" key="2">
    <source>
        <dbReference type="Proteomes" id="UP001303386"/>
    </source>
</evidence>
<organism evidence="1 2">
    <name type="scientific">Klebsiella aerogenes</name>
    <name type="common">Enterobacter aerogenes</name>
    <dbReference type="NCBI Taxonomy" id="548"/>
    <lineage>
        <taxon>Bacteria</taxon>
        <taxon>Pseudomonadati</taxon>
        <taxon>Pseudomonadota</taxon>
        <taxon>Gammaproteobacteria</taxon>
        <taxon>Enterobacterales</taxon>
        <taxon>Enterobacteriaceae</taxon>
        <taxon>Klebsiella/Raoultella group</taxon>
        <taxon>Klebsiella</taxon>
    </lineage>
</organism>
<reference evidence="1" key="1">
    <citation type="journal article" date="2023" name="J. Hosp. Infect.">
        <title>Cross-contamination of carbapenem-resistant Gram-negative bacteria between patients and hospital environment in the first year of a newly built surgical ward.</title>
        <authorList>
            <person name="Boutin S."/>
            <person name="Scherrer M."/>
            <person name="Spath I."/>
            <person name="Kocer K."/>
            <person name="Heeg K."/>
            <person name="Nurjadi D."/>
        </authorList>
    </citation>
    <scope>NUCLEOTIDE SEQUENCE</scope>
    <source>
        <strain evidence="1">KE10384</strain>
    </source>
</reference>
<protein>
    <submittedName>
        <fullName evidence="1">Uncharacterized protein</fullName>
    </submittedName>
</protein>
<dbReference type="AlphaFoldDB" id="A0AAW9LTG0"/>
<sequence length="390" mass="44573">MVPIEKENVYQLRDYFHSKVIESAHIDPFKSCFFSLLEGVKSCITNFRFADLSLYQRCAISGLGILDETVSVQDVSRLLGQAPKIDSTPRPWVSDMFGVMAVKWLTAQMQDESIDHEFEKWISGFLAQQIESNHLSIFEKDIAAYVSNSESASFSSACIPLFLHYRKLLKINSHQNRLSLVGRFMSEFQAQATENPSVTLLCVMLYVFNQINQEIAIAPPSGWTLDDLLGFLEHIPAGLKRWTWEDSGRTRAAEPVKWQVENEYHVQNLLYILLAPIFNDIADEVNLQPVGQKNPRIDLYLPSLHTIIEVKYRKDTKKSFPALIGEIAEDASLYRVDEKYKDSYIISFLWDCTRATQEHVKFKEGVLKIKGIDGCVVISAPSTMNFKKRE</sequence>
<accession>A0AAW9LTG0</accession>
<dbReference type="EMBL" id="JARELW010000007">
    <property type="protein sequence ID" value="MEA8801242.1"/>
    <property type="molecule type" value="Genomic_DNA"/>
</dbReference>
<proteinExistence type="predicted"/>
<gene>
    <name evidence="1" type="ORF">PZT46_18515</name>
</gene>
<dbReference type="RefSeq" id="WP_323787710.1">
    <property type="nucleotide sequence ID" value="NZ_JARELW010000007.1"/>
</dbReference>
<name>A0AAW9LTG0_KLEAE</name>
<dbReference type="Pfam" id="PF18742">
    <property type="entry name" value="DpnII-MboI"/>
    <property type="match status" value="1"/>
</dbReference>
<evidence type="ECO:0000313" key="1">
    <source>
        <dbReference type="EMBL" id="MEA8801242.1"/>
    </source>
</evidence>
<comment type="caution">
    <text evidence="1">The sequence shown here is derived from an EMBL/GenBank/DDBJ whole genome shotgun (WGS) entry which is preliminary data.</text>
</comment>
<dbReference type="Proteomes" id="UP001303386">
    <property type="component" value="Unassembled WGS sequence"/>
</dbReference>